<keyword evidence="12" id="KW-1185">Reference proteome</keyword>
<protein>
    <recommendedName>
        <fullName evidence="10">Protein PBN1</fullName>
    </recommendedName>
</protein>
<evidence type="ECO:0000256" key="2">
    <source>
        <dbReference type="ARBA" id="ARBA00004687"/>
    </source>
</evidence>
<organism evidence="11 12">
    <name type="scientific">Coprinellus micaceus</name>
    <name type="common">Glistening ink-cap mushroom</name>
    <name type="synonym">Coprinus micaceus</name>
    <dbReference type="NCBI Taxonomy" id="71717"/>
    <lineage>
        <taxon>Eukaryota</taxon>
        <taxon>Fungi</taxon>
        <taxon>Dikarya</taxon>
        <taxon>Basidiomycota</taxon>
        <taxon>Agaricomycotina</taxon>
        <taxon>Agaricomycetes</taxon>
        <taxon>Agaricomycetidae</taxon>
        <taxon>Agaricales</taxon>
        <taxon>Agaricineae</taxon>
        <taxon>Psathyrellaceae</taxon>
        <taxon>Coprinellus</taxon>
    </lineage>
</organism>
<keyword evidence="9" id="KW-0325">Glycoprotein</keyword>
<comment type="caution">
    <text evidence="11">The sequence shown here is derived from an EMBL/GenBank/DDBJ whole genome shotgun (WGS) entry which is preliminary data.</text>
</comment>
<evidence type="ECO:0000256" key="1">
    <source>
        <dbReference type="ARBA" id="ARBA00004389"/>
    </source>
</evidence>
<comment type="function">
    <text evidence="10">Required for proper folding and/or the stability of a subset of proteins in the endoplasmic reticulum. Component of glycosylphosphatidylinositol-mannosyltransferase 1 which transfers the first of the 4 mannoses in the GPI-anchor precursors during GPI-anchor biosynthesis. Probably acts by stabilizing the mannosyltransferase GPI14.</text>
</comment>
<dbReference type="SMART" id="SM00780">
    <property type="entry name" value="PIG-X"/>
    <property type="match status" value="1"/>
</dbReference>
<evidence type="ECO:0000313" key="12">
    <source>
        <dbReference type="Proteomes" id="UP000298030"/>
    </source>
</evidence>
<keyword evidence="4 10" id="KW-0337">GPI-anchor biosynthesis</keyword>
<evidence type="ECO:0000256" key="6">
    <source>
        <dbReference type="ARBA" id="ARBA00022824"/>
    </source>
</evidence>
<dbReference type="GO" id="GO:0005789">
    <property type="term" value="C:endoplasmic reticulum membrane"/>
    <property type="evidence" value="ECO:0007669"/>
    <property type="project" value="UniProtKB-SubCell"/>
</dbReference>
<keyword evidence="5" id="KW-0812">Transmembrane</keyword>
<keyword evidence="7" id="KW-1133">Transmembrane helix</keyword>
<comment type="subcellular location">
    <subcellularLocation>
        <location evidence="1 10">Endoplasmic reticulum membrane</location>
        <topology evidence="1 10">Single-pass membrane protein</topology>
    </subcellularLocation>
</comment>
<sequence length="215" mass="23689">MAPLLSNSTLDPPYGAHPTIVTTALLPELSQNASCSLFVHYILPPLLFVDKYELEMRKEEYEVVGLRASKDLDDSVGVELVLRKGVRFNDIQVRLPIHVRYGQPVTSGTGTPYTIQSLEPPSLVLTCLDGITSCSNNDEAPNYLQSFLSTESYCLTKSSAPQPLEISIPLGNTTDLPVVEFGTSAVILACFTWIVLEAWRASSRLRKIEQKSKSD</sequence>
<evidence type="ECO:0000256" key="9">
    <source>
        <dbReference type="ARBA" id="ARBA00023180"/>
    </source>
</evidence>
<evidence type="ECO:0000256" key="8">
    <source>
        <dbReference type="ARBA" id="ARBA00023136"/>
    </source>
</evidence>
<comment type="similarity">
    <text evidence="3 10">Belongs to the PIGX family.</text>
</comment>
<dbReference type="EMBL" id="QPFP01000018">
    <property type="protein sequence ID" value="TEB31583.1"/>
    <property type="molecule type" value="Genomic_DNA"/>
</dbReference>
<evidence type="ECO:0000256" key="4">
    <source>
        <dbReference type="ARBA" id="ARBA00022502"/>
    </source>
</evidence>
<gene>
    <name evidence="11" type="ORF">FA13DRAFT_1791374</name>
</gene>
<evidence type="ECO:0000256" key="7">
    <source>
        <dbReference type="ARBA" id="ARBA00022989"/>
    </source>
</evidence>
<dbReference type="Pfam" id="PF08320">
    <property type="entry name" value="PIG-X"/>
    <property type="match status" value="1"/>
</dbReference>
<evidence type="ECO:0000313" key="11">
    <source>
        <dbReference type="EMBL" id="TEB31583.1"/>
    </source>
</evidence>
<dbReference type="PANTHER" id="PTHR28650">
    <property type="entry name" value="PHOSPHATIDYLINOSITOL-GLYCAN BIOSYNTHESIS CLASS X PROTEIN"/>
    <property type="match status" value="1"/>
</dbReference>
<dbReference type="PANTHER" id="PTHR28650:SF1">
    <property type="entry name" value="PHOSPHATIDYLINOSITOL-GLYCAN BIOSYNTHESIS CLASS X PROTEIN"/>
    <property type="match status" value="1"/>
</dbReference>
<proteinExistence type="inferred from homology"/>
<dbReference type="InterPro" id="IPR013233">
    <property type="entry name" value="PIG-X/PBN1"/>
</dbReference>
<dbReference type="InterPro" id="IPR040039">
    <property type="entry name" value="PIGX"/>
</dbReference>
<reference evidence="11 12" key="1">
    <citation type="journal article" date="2019" name="Nat. Ecol. Evol.">
        <title>Megaphylogeny resolves global patterns of mushroom evolution.</title>
        <authorList>
            <person name="Varga T."/>
            <person name="Krizsan K."/>
            <person name="Foldi C."/>
            <person name="Dima B."/>
            <person name="Sanchez-Garcia M."/>
            <person name="Sanchez-Ramirez S."/>
            <person name="Szollosi G.J."/>
            <person name="Szarkandi J.G."/>
            <person name="Papp V."/>
            <person name="Albert L."/>
            <person name="Andreopoulos W."/>
            <person name="Angelini C."/>
            <person name="Antonin V."/>
            <person name="Barry K.W."/>
            <person name="Bougher N.L."/>
            <person name="Buchanan P."/>
            <person name="Buyck B."/>
            <person name="Bense V."/>
            <person name="Catcheside P."/>
            <person name="Chovatia M."/>
            <person name="Cooper J."/>
            <person name="Damon W."/>
            <person name="Desjardin D."/>
            <person name="Finy P."/>
            <person name="Geml J."/>
            <person name="Haridas S."/>
            <person name="Hughes K."/>
            <person name="Justo A."/>
            <person name="Karasinski D."/>
            <person name="Kautmanova I."/>
            <person name="Kiss B."/>
            <person name="Kocsube S."/>
            <person name="Kotiranta H."/>
            <person name="LaButti K.M."/>
            <person name="Lechner B.E."/>
            <person name="Liimatainen K."/>
            <person name="Lipzen A."/>
            <person name="Lukacs Z."/>
            <person name="Mihaltcheva S."/>
            <person name="Morgado L.N."/>
            <person name="Niskanen T."/>
            <person name="Noordeloos M.E."/>
            <person name="Ohm R.A."/>
            <person name="Ortiz-Santana B."/>
            <person name="Ovrebo C."/>
            <person name="Racz N."/>
            <person name="Riley R."/>
            <person name="Savchenko A."/>
            <person name="Shiryaev A."/>
            <person name="Soop K."/>
            <person name="Spirin V."/>
            <person name="Szebenyi C."/>
            <person name="Tomsovsky M."/>
            <person name="Tulloss R.E."/>
            <person name="Uehling J."/>
            <person name="Grigoriev I.V."/>
            <person name="Vagvolgyi C."/>
            <person name="Papp T."/>
            <person name="Martin F.M."/>
            <person name="Miettinen O."/>
            <person name="Hibbett D.S."/>
            <person name="Nagy L.G."/>
        </authorList>
    </citation>
    <scope>NUCLEOTIDE SEQUENCE [LARGE SCALE GENOMIC DNA]</scope>
    <source>
        <strain evidence="11 12">FP101781</strain>
    </source>
</reference>
<dbReference type="STRING" id="71717.A0A4Y7TBN8"/>
<dbReference type="UniPathway" id="UPA00196"/>
<dbReference type="Proteomes" id="UP000298030">
    <property type="component" value="Unassembled WGS sequence"/>
</dbReference>
<accession>A0A4Y7TBN8</accession>
<dbReference type="OrthoDB" id="5546453at2759"/>
<name>A0A4Y7TBN8_COPMI</name>
<evidence type="ECO:0000256" key="5">
    <source>
        <dbReference type="ARBA" id="ARBA00022692"/>
    </source>
</evidence>
<keyword evidence="6 10" id="KW-0256">Endoplasmic reticulum</keyword>
<dbReference type="AlphaFoldDB" id="A0A4Y7TBN8"/>
<dbReference type="GO" id="GO:0006506">
    <property type="term" value="P:GPI anchor biosynthetic process"/>
    <property type="evidence" value="ECO:0007669"/>
    <property type="project" value="UniProtKB-UniPathway"/>
</dbReference>
<keyword evidence="8" id="KW-0472">Membrane</keyword>
<evidence type="ECO:0000256" key="3">
    <source>
        <dbReference type="ARBA" id="ARBA00010345"/>
    </source>
</evidence>
<evidence type="ECO:0000256" key="10">
    <source>
        <dbReference type="RuleBase" id="RU366056"/>
    </source>
</evidence>
<comment type="pathway">
    <text evidence="2 10">Glycolipid biosynthesis; glycosylphosphatidylinositol-anchor biosynthesis.</text>
</comment>